<organism evidence="2 3">
    <name type="scientific">Vulcanisaeta souniana JCM 11219</name>
    <dbReference type="NCBI Taxonomy" id="1293586"/>
    <lineage>
        <taxon>Archaea</taxon>
        <taxon>Thermoproteota</taxon>
        <taxon>Thermoprotei</taxon>
        <taxon>Thermoproteales</taxon>
        <taxon>Thermoproteaceae</taxon>
        <taxon>Vulcanisaeta</taxon>
    </lineage>
</organism>
<dbReference type="Proteomes" id="UP001060771">
    <property type="component" value="Chromosome"/>
</dbReference>
<dbReference type="EMBL" id="AP026830">
    <property type="protein sequence ID" value="BDR92709.1"/>
    <property type="molecule type" value="Genomic_DNA"/>
</dbReference>
<keyword evidence="1" id="KW-1133">Transmembrane helix</keyword>
<name>A0ABN6ST68_9CREN</name>
<reference evidence="3" key="1">
    <citation type="submission" date="2022-09" db="EMBL/GenBank/DDBJ databases">
        <title>Complete genome sequence of Vulcanisaeta souniana.</title>
        <authorList>
            <person name="Kato S."/>
            <person name="Itoh T."/>
            <person name="Ohkuma M."/>
        </authorList>
    </citation>
    <scope>NUCLEOTIDE SEQUENCE [LARGE SCALE GENOMIC DNA]</scope>
    <source>
        <strain evidence="3">JCM 11219</strain>
    </source>
</reference>
<keyword evidence="1" id="KW-0472">Membrane</keyword>
<accession>A0ABN6ST68</accession>
<evidence type="ECO:0000256" key="1">
    <source>
        <dbReference type="SAM" id="Phobius"/>
    </source>
</evidence>
<gene>
    <name evidence="2" type="ORF">Vsou_18020</name>
</gene>
<evidence type="ECO:0000313" key="2">
    <source>
        <dbReference type="EMBL" id="BDR92709.1"/>
    </source>
</evidence>
<keyword evidence="1" id="KW-0812">Transmembrane</keyword>
<protein>
    <submittedName>
        <fullName evidence="2">Uncharacterized protein</fullName>
    </submittedName>
</protein>
<sequence length="57" mass="6057">MSGLLPGLGDVVVGRLVVLSITVFSVLCLMIVLFLAVFLSASVRVVTGFLELVECLF</sequence>
<feature type="transmembrane region" description="Helical" evidence="1">
    <location>
        <begin position="12"/>
        <end position="39"/>
    </location>
</feature>
<evidence type="ECO:0000313" key="3">
    <source>
        <dbReference type="Proteomes" id="UP001060771"/>
    </source>
</evidence>
<proteinExistence type="predicted"/>
<keyword evidence="3" id="KW-1185">Reference proteome</keyword>